<evidence type="ECO:0000256" key="4">
    <source>
        <dbReference type="ARBA" id="ARBA00023242"/>
    </source>
</evidence>
<feature type="compositionally biased region" description="Acidic residues" evidence="5">
    <location>
        <begin position="19"/>
        <end position="34"/>
    </location>
</feature>
<dbReference type="Ensembl" id="ENSPLAT00000018795.1">
    <property type="protein sequence ID" value="ENSPLAP00000011414.1"/>
    <property type="gene ID" value="ENSPLAG00000014513.1"/>
</dbReference>
<evidence type="ECO:0000256" key="2">
    <source>
        <dbReference type="ARBA" id="ARBA00007774"/>
    </source>
</evidence>
<feature type="compositionally biased region" description="Polar residues" evidence="5">
    <location>
        <begin position="107"/>
        <end position="120"/>
    </location>
</feature>
<keyword evidence="7" id="KW-1185">Reference proteome</keyword>
<dbReference type="GeneTree" id="ENSGT01080000258900"/>
<feature type="region of interest" description="Disordered" evidence="5">
    <location>
        <begin position="107"/>
        <end position="129"/>
    </location>
</feature>
<organism evidence="6 7">
    <name type="scientific">Poecilia latipinna</name>
    <name type="common">sailfin molly</name>
    <dbReference type="NCBI Taxonomy" id="48699"/>
    <lineage>
        <taxon>Eukaryota</taxon>
        <taxon>Metazoa</taxon>
        <taxon>Chordata</taxon>
        <taxon>Craniata</taxon>
        <taxon>Vertebrata</taxon>
        <taxon>Euteleostomi</taxon>
        <taxon>Actinopterygii</taxon>
        <taxon>Neopterygii</taxon>
        <taxon>Teleostei</taxon>
        <taxon>Neoteleostei</taxon>
        <taxon>Acanthomorphata</taxon>
        <taxon>Ovalentaria</taxon>
        <taxon>Atherinomorphae</taxon>
        <taxon>Cyprinodontiformes</taxon>
        <taxon>Poeciliidae</taxon>
        <taxon>Poeciliinae</taxon>
        <taxon>Poecilia</taxon>
    </lineage>
</organism>
<accession>A0A3B3UFK6</accession>
<proteinExistence type="inferred from homology"/>
<evidence type="ECO:0000256" key="5">
    <source>
        <dbReference type="SAM" id="MobiDB-lite"/>
    </source>
</evidence>
<comment type="subcellular location">
    <subcellularLocation>
        <location evidence="1">Nucleus</location>
        <location evidence="1">Nucleolus</location>
    </subcellularLocation>
</comment>
<comment type="similarity">
    <text evidence="2">Belongs to the UTP14 family.</text>
</comment>
<dbReference type="STRING" id="48699.ENSPLAP00000011414"/>
<dbReference type="Proteomes" id="UP000261500">
    <property type="component" value="Unplaced"/>
</dbReference>
<protein>
    <submittedName>
        <fullName evidence="6">Uncharacterized protein</fullName>
    </submittedName>
</protein>
<dbReference type="InterPro" id="IPR006709">
    <property type="entry name" value="SSU_processome_Utp14"/>
</dbReference>
<dbReference type="PANTHER" id="PTHR14150:SF12">
    <property type="entry name" value="U3 SMALL NUCLEOLAR RNA-ASSOCIATED PROTEIN 14 HOMOLOG A"/>
    <property type="match status" value="1"/>
</dbReference>
<evidence type="ECO:0000313" key="6">
    <source>
        <dbReference type="Ensembl" id="ENSPLAP00000011414.1"/>
    </source>
</evidence>
<keyword evidence="4" id="KW-0539">Nucleus</keyword>
<dbReference type="Pfam" id="PF04615">
    <property type="entry name" value="Utp14"/>
    <property type="match status" value="1"/>
</dbReference>
<dbReference type="AlphaFoldDB" id="A0A3B3UFK6"/>
<dbReference type="GO" id="GO:0006364">
    <property type="term" value="P:rRNA processing"/>
    <property type="evidence" value="ECO:0007669"/>
    <property type="project" value="InterPro"/>
</dbReference>
<feature type="region of interest" description="Disordered" evidence="5">
    <location>
        <begin position="52"/>
        <end position="83"/>
    </location>
</feature>
<reference evidence="6" key="1">
    <citation type="submission" date="2025-08" db="UniProtKB">
        <authorList>
            <consortium name="Ensembl"/>
        </authorList>
    </citation>
    <scope>IDENTIFICATION</scope>
</reference>
<evidence type="ECO:0000256" key="1">
    <source>
        <dbReference type="ARBA" id="ARBA00004604"/>
    </source>
</evidence>
<evidence type="ECO:0000256" key="3">
    <source>
        <dbReference type="ARBA" id="ARBA00022553"/>
    </source>
</evidence>
<sequence length="129" mass="14262">AFLVVLCSNLRSCSHSEEDRPEEETVSGEEDEGEDERKRQKLLEAIRSLGGKRKKALGERSEAAGHMSEFSVNPDGGPGKVQLSDLIGSLEKTSAVPAKSRKQLKNLQLSEKTIESPLSKQETERIQRD</sequence>
<keyword evidence="3" id="KW-0597">Phosphoprotein</keyword>
<dbReference type="PANTHER" id="PTHR14150">
    <property type="entry name" value="U3 SMALL NUCLEOLAR RNA-ASSOCIATED PROTEIN 14"/>
    <property type="match status" value="1"/>
</dbReference>
<dbReference type="GO" id="GO:0032040">
    <property type="term" value="C:small-subunit processome"/>
    <property type="evidence" value="ECO:0007669"/>
    <property type="project" value="InterPro"/>
</dbReference>
<evidence type="ECO:0000313" key="7">
    <source>
        <dbReference type="Proteomes" id="UP000261500"/>
    </source>
</evidence>
<name>A0A3B3UFK6_9TELE</name>
<feature type="region of interest" description="Disordered" evidence="5">
    <location>
        <begin position="13"/>
        <end position="40"/>
    </location>
</feature>
<reference evidence="6" key="2">
    <citation type="submission" date="2025-09" db="UniProtKB">
        <authorList>
            <consortium name="Ensembl"/>
        </authorList>
    </citation>
    <scope>IDENTIFICATION</scope>
</reference>